<evidence type="ECO:0000256" key="3">
    <source>
        <dbReference type="ARBA" id="ARBA00022475"/>
    </source>
</evidence>
<comment type="subcellular location">
    <subcellularLocation>
        <location evidence="1">Cell membrane</location>
        <topology evidence="1">Multi-pass membrane protein</topology>
    </subcellularLocation>
</comment>
<evidence type="ECO:0000313" key="9">
    <source>
        <dbReference type="Proteomes" id="UP000188342"/>
    </source>
</evidence>
<dbReference type="GO" id="GO:0005886">
    <property type="term" value="C:plasma membrane"/>
    <property type="evidence" value="ECO:0007669"/>
    <property type="project" value="UniProtKB-SubCell"/>
</dbReference>
<dbReference type="Pfam" id="PF04226">
    <property type="entry name" value="Transgly_assoc"/>
    <property type="match status" value="1"/>
</dbReference>
<reference evidence="8 9" key="1">
    <citation type="submission" date="2017-02" db="EMBL/GenBank/DDBJ databases">
        <authorList>
            <person name="Peterson S.W."/>
        </authorList>
    </citation>
    <scope>NUCLEOTIDE SEQUENCE [LARGE SCALE GENOMIC DNA]</scope>
    <source>
        <strain evidence="8 9">LSP_Lj1</strain>
    </source>
</reference>
<evidence type="ECO:0000256" key="5">
    <source>
        <dbReference type="ARBA" id="ARBA00022989"/>
    </source>
</evidence>
<keyword evidence="4 7" id="KW-0812">Transmembrane</keyword>
<evidence type="ECO:0000256" key="1">
    <source>
        <dbReference type="ARBA" id="ARBA00004651"/>
    </source>
</evidence>
<dbReference type="Proteomes" id="UP000188342">
    <property type="component" value="Unassembled WGS sequence"/>
</dbReference>
<evidence type="ECO:0000256" key="2">
    <source>
        <dbReference type="ARBA" id="ARBA00011006"/>
    </source>
</evidence>
<evidence type="ECO:0000313" key="8">
    <source>
        <dbReference type="EMBL" id="SJN24575.1"/>
    </source>
</evidence>
<keyword evidence="6 7" id="KW-0472">Membrane</keyword>
<dbReference type="PANTHER" id="PTHR33884:SF3">
    <property type="entry name" value="UPF0410 PROTEIN YMGE"/>
    <property type="match status" value="1"/>
</dbReference>
<keyword evidence="5 7" id="KW-1133">Transmembrane helix</keyword>
<feature type="transmembrane region" description="Helical" evidence="7">
    <location>
        <begin position="27"/>
        <end position="51"/>
    </location>
</feature>
<accession>A0A1R4IYE7</accession>
<dbReference type="AlphaFoldDB" id="A0A1R4IYE7"/>
<name>A0A1R4IYE7_9ACTN</name>
<feature type="transmembrane region" description="Helical" evidence="7">
    <location>
        <begin position="58"/>
        <end position="80"/>
    </location>
</feature>
<keyword evidence="9" id="KW-1185">Reference proteome</keyword>
<sequence length="87" mass="8683">MGIIATLVLGLIAGALAKLVMPGEQGGGIFVTMLLGVVGSFVGSFIGSALLNKPVTGFNLGSIALSVLGALIVLAIWGFIKGRSARV</sequence>
<dbReference type="RefSeq" id="WP_094763968.1">
    <property type="nucleotide sequence ID" value="NZ_FUKQ01000014.1"/>
</dbReference>
<dbReference type="EMBL" id="FUKQ01000014">
    <property type="protein sequence ID" value="SJN24575.1"/>
    <property type="molecule type" value="Genomic_DNA"/>
</dbReference>
<dbReference type="PANTHER" id="PTHR33884">
    <property type="entry name" value="UPF0410 PROTEIN YMGE"/>
    <property type="match status" value="1"/>
</dbReference>
<dbReference type="InterPro" id="IPR007341">
    <property type="entry name" value="Transgly_assoc"/>
</dbReference>
<evidence type="ECO:0000256" key="6">
    <source>
        <dbReference type="ARBA" id="ARBA00023136"/>
    </source>
</evidence>
<comment type="similarity">
    <text evidence="2">Belongs to the UPF0410 family.</text>
</comment>
<gene>
    <name evidence="8" type="ORF">FM114_04375</name>
</gene>
<organism evidence="8 9">
    <name type="scientific">Luteococcus japonicus LSP_Lj1</name>
    <dbReference type="NCBI Taxonomy" id="1255658"/>
    <lineage>
        <taxon>Bacteria</taxon>
        <taxon>Bacillati</taxon>
        <taxon>Actinomycetota</taxon>
        <taxon>Actinomycetes</taxon>
        <taxon>Propionibacteriales</taxon>
        <taxon>Propionibacteriaceae</taxon>
        <taxon>Luteococcus</taxon>
    </lineage>
</organism>
<proteinExistence type="inferred from homology"/>
<keyword evidence="3" id="KW-1003">Cell membrane</keyword>
<protein>
    <submittedName>
        <fullName evidence="8">Transglycosylase associated protein</fullName>
    </submittedName>
</protein>
<evidence type="ECO:0000256" key="7">
    <source>
        <dbReference type="SAM" id="Phobius"/>
    </source>
</evidence>
<evidence type="ECO:0000256" key="4">
    <source>
        <dbReference type="ARBA" id="ARBA00022692"/>
    </source>
</evidence>
<dbReference type="STRING" id="1255658.FM114_04375"/>
<dbReference type="OrthoDB" id="4568405at2"/>